<gene>
    <name evidence="1" type="ORF">Ga0074115_11247</name>
    <name evidence="2" type="ORF">Ga0076813_10747</name>
</gene>
<keyword evidence="4" id="KW-1185">Reference proteome</keyword>
<dbReference type="Proteomes" id="UP000051276">
    <property type="component" value="Unassembled WGS sequence"/>
</dbReference>
<sequence>MLKGIKEILKTMGEALTYADAGEMLLAEQKAEVLARSTRSIPGIADTVQPSVVLAGDEVFGPVAVERAIALCREKNAMLDLLYVSPQGGTATIGLAEVLTRLEGEIDLDFQVIRRHGDLLIELDNHLRTCQAVHEVVLDVSEGLRSRAEAYRCTEQWPRTSSRPEAVLTDDAVHV</sequence>
<evidence type="ECO:0000313" key="2">
    <source>
        <dbReference type="EMBL" id="KRT56978.1"/>
    </source>
</evidence>
<comment type="caution">
    <text evidence="2">The sequence shown here is derived from an EMBL/GenBank/DDBJ whole genome shotgun (WGS) entry which is preliminary data.</text>
</comment>
<evidence type="ECO:0000313" key="1">
    <source>
        <dbReference type="EMBL" id="KRT54992.1"/>
    </source>
</evidence>
<reference evidence="3 4" key="1">
    <citation type="submission" date="2015-11" db="EMBL/GenBank/DDBJ databases">
        <title>The genome of Candidatus Endoriftia persephone in Ridgeia piscesae and population structure of the North Eastern Pacific vestimentiferan symbionts.</title>
        <authorList>
            <person name="Perez M."/>
            <person name="Juniper K.S."/>
        </authorList>
    </citation>
    <scope>NUCLEOTIDE SEQUENCE [LARGE SCALE GENOMIC DNA]</scope>
    <source>
        <strain evidence="2">Ind10</strain>
        <strain evidence="1">Ind11</strain>
    </source>
</reference>
<dbReference type="STRING" id="54398.Ga0074115_11247"/>
<evidence type="ECO:0000313" key="4">
    <source>
        <dbReference type="Proteomes" id="UP000051634"/>
    </source>
</evidence>
<dbReference type="Proteomes" id="UP000051634">
    <property type="component" value="Unassembled WGS sequence"/>
</dbReference>
<accession>A0A0T5Z285</accession>
<dbReference type="EMBL" id="LDXT01000085">
    <property type="protein sequence ID" value="KRT54992.1"/>
    <property type="molecule type" value="Genomic_DNA"/>
</dbReference>
<proteinExistence type="predicted"/>
<dbReference type="AlphaFoldDB" id="A0A0T5Z285"/>
<dbReference type="EMBL" id="LMXI01000620">
    <property type="protein sequence ID" value="KRT56978.1"/>
    <property type="molecule type" value="Genomic_DNA"/>
</dbReference>
<evidence type="ECO:0000313" key="3">
    <source>
        <dbReference type="Proteomes" id="UP000051276"/>
    </source>
</evidence>
<protein>
    <submittedName>
        <fullName evidence="2">Uncharacterized protein</fullName>
    </submittedName>
</protein>
<dbReference type="RefSeq" id="WP_057957107.1">
    <property type="nucleotide sequence ID" value="NZ_KQ556997.1"/>
</dbReference>
<name>A0A0T5Z285_9GAMM</name>
<organism evidence="2 3">
    <name type="scientific">endosymbiont of Ridgeia piscesae</name>
    <dbReference type="NCBI Taxonomy" id="54398"/>
    <lineage>
        <taxon>Bacteria</taxon>
        <taxon>Pseudomonadati</taxon>
        <taxon>Pseudomonadota</taxon>
        <taxon>Gammaproteobacteria</taxon>
        <taxon>sulfur-oxidizing symbionts</taxon>
    </lineage>
</organism>